<feature type="transmembrane region" description="Helical" evidence="6">
    <location>
        <begin position="420"/>
        <end position="439"/>
    </location>
</feature>
<dbReference type="OrthoDB" id="6770063at2759"/>
<name>A0A7R7XPM1_9EURO</name>
<dbReference type="Pfam" id="PF07690">
    <property type="entry name" value="MFS_1"/>
    <property type="match status" value="1"/>
</dbReference>
<dbReference type="SUPFAM" id="SSF103473">
    <property type="entry name" value="MFS general substrate transporter"/>
    <property type="match status" value="2"/>
</dbReference>
<feature type="transmembrane region" description="Helical" evidence="6">
    <location>
        <begin position="137"/>
        <end position="157"/>
    </location>
</feature>
<dbReference type="GO" id="GO:0005886">
    <property type="term" value="C:plasma membrane"/>
    <property type="evidence" value="ECO:0007669"/>
    <property type="project" value="TreeGrafter"/>
</dbReference>
<keyword evidence="9" id="KW-1185">Reference proteome</keyword>
<evidence type="ECO:0000256" key="4">
    <source>
        <dbReference type="ARBA" id="ARBA00023136"/>
    </source>
</evidence>
<dbReference type="KEGG" id="apuu:APUU_50111A"/>
<feature type="transmembrane region" description="Helical" evidence="6">
    <location>
        <begin position="392"/>
        <end position="413"/>
    </location>
</feature>
<evidence type="ECO:0000256" key="1">
    <source>
        <dbReference type="ARBA" id="ARBA00004141"/>
    </source>
</evidence>
<reference evidence="8" key="2">
    <citation type="submission" date="2021-02" db="EMBL/GenBank/DDBJ databases">
        <title>Aspergillus puulaauensis MK2 genome sequence.</title>
        <authorList>
            <person name="Futagami T."/>
            <person name="Mori K."/>
            <person name="Kadooka C."/>
            <person name="Tanaka T."/>
        </authorList>
    </citation>
    <scope>NUCLEOTIDE SEQUENCE</scope>
    <source>
        <strain evidence="8">MK2</strain>
    </source>
</reference>
<evidence type="ECO:0000313" key="8">
    <source>
        <dbReference type="EMBL" id="BCS25400.1"/>
    </source>
</evidence>
<feature type="transmembrane region" description="Helical" evidence="6">
    <location>
        <begin position="110"/>
        <end position="130"/>
    </location>
</feature>
<evidence type="ECO:0000256" key="6">
    <source>
        <dbReference type="SAM" id="Phobius"/>
    </source>
</evidence>
<feature type="transmembrane region" description="Helical" evidence="6">
    <location>
        <begin position="561"/>
        <end position="586"/>
    </location>
</feature>
<dbReference type="InterPro" id="IPR020846">
    <property type="entry name" value="MFS_dom"/>
</dbReference>
<evidence type="ECO:0000313" key="9">
    <source>
        <dbReference type="Proteomes" id="UP000654913"/>
    </source>
</evidence>
<proteinExistence type="predicted"/>
<feature type="transmembrane region" description="Helical" evidence="6">
    <location>
        <begin position="304"/>
        <end position="324"/>
    </location>
</feature>
<comment type="subcellular location">
    <subcellularLocation>
        <location evidence="1">Membrane</location>
        <topology evidence="1">Multi-pass membrane protein</topology>
    </subcellularLocation>
</comment>
<dbReference type="PANTHER" id="PTHR23501:SF39">
    <property type="entry name" value="MULTIDRUG TRANSPORTER, PUTATIVE (AFU_ORTHOLOGUE AFUA_1G05010)-RELATED"/>
    <property type="match status" value="1"/>
</dbReference>
<feature type="region of interest" description="Disordered" evidence="5">
    <location>
        <begin position="12"/>
        <end position="59"/>
    </location>
</feature>
<keyword evidence="3 6" id="KW-1133">Transmembrane helix</keyword>
<dbReference type="EMBL" id="AP024447">
    <property type="protein sequence ID" value="BCS25400.1"/>
    <property type="molecule type" value="Genomic_DNA"/>
</dbReference>
<feature type="transmembrane region" description="Helical" evidence="6">
    <location>
        <begin position="197"/>
        <end position="219"/>
    </location>
</feature>
<protein>
    <recommendedName>
        <fullName evidence="7">Major facilitator superfamily (MFS) profile domain-containing protein</fullName>
    </recommendedName>
</protein>
<keyword evidence="2 6" id="KW-0812">Transmembrane</keyword>
<feature type="transmembrane region" description="Helical" evidence="6">
    <location>
        <begin position="73"/>
        <end position="98"/>
    </location>
</feature>
<feature type="compositionally biased region" description="Basic and acidic residues" evidence="5">
    <location>
        <begin position="46"/>
        <end position="59"/>
    </location>
</feature>
<keyword evidence="4 6" id="KW-0472">Membrane</keyword>
<feature type="domain" description="Major facilitator superfamily (MFS) profile" evidence="7">
    <location>
        <begin position="73"/>
        <end position="590"/>
    </location>
</feature>
<feature type="transmembrane region" description="Helical" evidence="6">
    <location>
        <begin position="445"/>
        <end position="464"/>
    </location>
</feature>
<feature type="transmembrane region" description="Helical" evidence="6">
    <location>
        <begin position="225"/>
        <end position="245"/>
    </location>
</feature>
<dbReference type="InterPro" id="IPR011701">
    <property type="entry name" value="MFS"/>
</dbReference>
<dbReference type="PANTHER" id="PTHR23501">
    <property type="entry name" value="MAJOR FACILITATOR SUPERFAMILY"/>
    <property type="match status" value="1"/>
</dbReference>
<organism evidence="8 9">
    <name type="scientific">Aspergillus puulaauensis</name>
    <dbReference type="NCBI Taxonomy" id="1220207"/>
    <lineage>
        <taxon>Eukaryota</taxon>
        <taxon>Fungi</taxon>
        <taxon>Dikarya</taxon>
        <taxon>Ascomycota</taxon>
        <taxon>Pezizomycotina</taxon>
        <taxon>Eurotiomycetes</taxon>
        <taxon>Eurotiomycetidae</taxon>
        <taxon>Eurotiales</taxon>
        <taxon>Aspergillaceae</taxon>
        <taxon>Aspergillus</taxon>
    </lineage>
</organism>
<feature type="transmembrane region" description="Helical" evidence="6">
    <location>
        <begin position="265"/>
        <end position="292"/>
    </location>
</feature>
<feature type="compositionally biased region" description="Polar residues" evidence="5">
    <location>
        <begin position="24"/>
        <end position="37"/>
    </location>
</feature>
<evidence type="ECO:0000259" key="7">
    <source>
        <dbReference type="PROSITE" id="PS50850"/>
    </source>
</evidence>
<dbReference type="PROSITE" id="PS50850">
    <property type="entry name" value="MFS"/>
    <property type="match status" value="1"/>
</dbReference>
<dbReference type="RefSeq" id="XP_041557594.1">
    <property type="nucleotide sequence ID" value="XM_041705072.1"/>
</dbReference>
<evidence type="ECO:0000256" key="3">
    <source>
        <dbReference type="ARBA" id="ARBA00022989"/>
    </source>
</evidence>
<reference evidence="8" key="1">
    <citation type="submission" date="2021-01" db="EMBL/GenBank/DDBJ databases">
        <authorList>
            <consortium name="Aspergillus puulaauensis MK2 genome sequencing consortium"/>
            <person name="Kazuki M."/>
            <person name="Futagami T."/>
        </authorList>
    </citation>
    <scope>NUCLEOTIDE SEQUENCE</scope>
    <source>
        <strain evidence="8">MK2</strain>
    </source>
</reference>
<gene>
    <name evidence="8" type="ORF">APUU_50111A</name>
</gene>
<dbReference type="Gene3D" id="1.20.1250.20">
    <property type="entry name" value="MFS general substrate transporter like domains"/>
    <property type="match status" value="1"/>
</dbReference>
<evidence type="ECO:0000256" key="5">
    <source>
        <dbReference type="SAM" id="MobiDB-lite"/>
    </source>
</evidence>
<feature type="transmembrane region" description="Helical" evidence="6">
    <location>
        <begin position="352"/>
        <end position="372"/>
    </location>
</feature>
<accession>A0A7R7XPM1</accession>
<dbReference type="GeneID" id="64975405"/>
<sequence length="647" mass="69320">MAFYLYKKIKASRAEKAAQEIPLGNTQSSSFEDTPLQQDGVLPTDDSQRPLQEKSSPEAEAEKRRMRIYRWKLIGSLFLPYLLASIDLTIVATAVPFIASHFDQLGELNWIVTAFTLTSTAFIPTFGQLADVFGRHVALQLATLLMLIGSVLCAAAQTWGMLLLGRALQGVSSAGLMATVMIILADNVSLEENAKNNSVFAIVSGVAYSIGPVVGGYLTDSNWRYCFVISIPIAFVSHIIIYIVLRNELKQGTYSRSGTRLSSLLPALATLDIIGTILFIFGVGLIILGTAWGGSAYPWASAQVLAPLVVGGVCFVLFFVYEYFLEKGALRRIFPTQTPMLPYSMFKRLDTLWLAILQFAAGAAMYSVFYYVGIYFTLVENYPASKAGVQLLYYIPGLGAGVYLAIILCTTYPAQTFHPLTLGTLLETLGLALVTYGIHSQRTNILNGMMVLAGAGTGIRMMPATLHASGVWPDRIAAALSLMRFALPFGGTIGITVMGSVFNNKLSSGIAAVPGLDGSGSGDVSAGLGSGGGSASSLDFVNGLPGPQQEGVRIAGRDAIMWAYIGILPILGISLVTGLLLGNVWIKSKKKKTPGRVEEGGSEGGNRAGESEVIYVPYLYAIFKGVDKYKHVTRPALESDADSLPQS</sequence>
<feature type="transmembrane region" description="Helical" evidence="6">
    <location>
        <begin position="476"/>
        <end position="498"/>
    </location>
</feature>
<dbReference type="AlphaFoldDB" id="A0A7R7XPM1"/>
<evidence type="ECO:0000256" key="2">
    <source>
        <dbReference type="ARBA" id="ARBA00022692"/>
    </source>
</evidence>
<dbReference type="InterPro" id="IPR036259">
    <property type="entry name" value="MFS_trans_sf"/>
</dbReference>
<feature type="transmembrane region" description="Helical" evidence="6">
    <location>
        <begin position="163"/>
        <end position="185"/>
    </location>
</feature>
<dbReference type="Proteomes" id="UP000654913">
    <property type="component" value="Chromosome 5"/>
</dbReference>
<dbReference type="GO" id="GO:0022857">
    <property type="term" value="F:transmembrane transporter activity"/>
    <property type="evidence" value="ECO:0007669"/>
    <property type="project" value="InterPro"/>
</dbReference>